<dbReference type="RefSeq" id="WP_215630311.1">
    <property type="nucleotide sequence ID" value="NZ_WQPS01000065.1"/>
</dbReference>
<dbReference type="InterPro" id="IPR010093">
    <property type="entry name" value="SinI_DNA-bd"/>
</dbReference>
<dbReference type="Proteomes" id="UP000708338">
    <property type="component" value="Unassembled WGS sequence"/>
</dbReference>
<dbReference type="Pfam" id="PF12728">
    <property type="entry name" value="HTH_17"/>
    <property type="match status" value="1"/>
</dbReference>
<proteinExistence type="predicted"/>
<dbReference type="NCBIfam" id="TIGR01764">
    <property type="entry name" value="excise"/>
    <property type="match status" value="1"/>
</dbReference>
<dbReference type="EMBL" id="WQPS01000065">
    <property type="protein sequence ID" value="MBT9812701.1"/>
    <property type="molecule type" value="Genomic_DNA"/>
</dbReference>
<name>A0AA41FJ22_9FIRM</name>
<feature type="domain" description="Helix-turn-helix" evidence="1">
    <location>
        <begin position="9"/>
        <end position="54"/>
    </location>
</feature>
<dbReference type="InterPro" id="IPR041657">
    <property type="entry name" value="HTH_17"/>
</dbReference>
<organism evidence="2 3">
    <name type="scientific">Enterocloster citroniae</name>
    <dbReference type="NCBI Taxonomy" id="358743"/>
    <lineage>
        <taxon>Bacteria</taxon>
        <taxon>Bacillati</taxon>
        <taxon>Bacillota</taxon>
        <taxon>Clostridia</taxon>
        <taxon>Lachnospirales</taxon>
        <taxon>Lachnospiraceae</taxon>
        <taxon>Enterocloster</taxon>
    </lineage>
</organism>
<dbReference type="GO" id="GO:0003677">
    <property type="term" value="F:DNA binding"/>
    <property type="evidence" value="ECO:0007669"/>
    <property type="project" value="InterPro"/>
</dbReference>
<evidence type="ECO:0000313" key="3">
    <source>
        <dbReference type="Proteomes" id="UP000708338"/>
    </source>
</evidence>
<evidence type="ECO:0000313" key="2">
    <source>
        <dbReference type="EMBL" id="MBT9812701.1"/>
    </source>
</evidence>
<dbReference type="AlphaFoldDB" id="A0AA41FJ22"/>
<sequence length="65" mass="7579">MFESYGDMITISDLCEILAIGTNSAYQLLRTNQIKAFRIGRVWKIPRISVEEYILDTCNKSRRVH</sequence>
<gene>
    <name evidence="2" type="ORF">GPL26_24190</name>
</gene>
<accession>A0AA41FJ22</accession>
<evidence type="ECO:0000259" key="1">
    <source>
        <dbReference type="Pfam" id="PF12728"/>
    </source>
</evidence>
<reference evidence="2" key="1">
    <citation type="journal article" date="2021" name="Gut Microbes">
        <title>A synthetic consortium of 100 gut commensals modulates the composition and function in a colon model of the microbiome of elderly subjects.</title>
        <authorList>
            <person name="Perez M."/>
            <person name="Ntemiri A."/>
            <person name="Tan H."/>
            <person name="Harris H.M.B."/>
            <person name="Roager H.M."/>
            <person name="Ribiere C."/>
            <person name="O'Toole P.W."/>
        </authorList>
    </citation>
    <scope>NUCLEOTIDE SEQUENCE</scope>
    <source>
        <strain evidence="2">MCC335</strain>
    </source>
</reference>
<protein>
    <submittedName>
        <fullName evidence="2">Helix-turn-helix domain-containing protein</fullName>
    </submittedName>
</protein>
<comment type="caution">
    <text evidence="2">The sequence shown here is derived from an EMBL/GenBank/DDBJ whole genome shotgun (WGS) entry which is preliminary data.</text>
</comment>